<organism evidence="1 2">
    <name type="scientific">Rhodopirellula baltica (strain DSM 10527 / NCIMB 13988 / SH1)</name>
    <dbReference type="NCBI Taxonomy" id="243090"/>
    <lineage>
        <taxon>Bacteria</taxon>
        <taxon>Pseudomonadati</taxon>
        <taxon>Planctomycetota</taxon>
        <taxon>Planctomycetia</taxon>
        <taxon>Pirellulales</taxon>
        <taxon>Pirellulaceae</taxon>
        <taxon>Rhodopirellula</taxon>
    </lineage>
</organism>
<dbReference type="KEGG" id="rba:RB7716"/>
<proteinExistence type="predicted"/>
<protein>
    <submittedName>
        <fullName evidence="1">Uncharacterized protein</fullName>
    </submittedName>
</protein>
<evidence type="ECO:0000313" key="1">
    <source>
        <dbReference type="EMBL" id="CAD75528.1"/>
    </source>
</evidence>
<dbReference type="InParanoid" id="Q7UN91"/>
<name>Q7UN91_RHOBA</name>
<reference evidence="1 2" key="1">
    <citation type="journal article" date="2003" name="Proc. Natl. Acad. Sci. U.S.A.">
        <title>Complete genome sequence of the marine planctomycete Pirellula sp. strain 1.</title>
        <authorList>
            <person name="Gloeckner F.O."/>
            <person name="Kube M."/>
            <person name="Bauer M."/>
            <person name="Teeling H."/>
            <person name="Lombardot T."/>
            <person name="Ludwig W."/>
            <person name="Gade D."/>
            <person name="Beck A."/>
            <person name="Borzym K."/>
            <person name="Heitmann K."/>
            <person name="Rabus R."/>
            <person name="Schlesner H."/>
            <person name="Amann R."/>
            <person name="Reinhardt R."/>
        </authorList>
    </citation>
    <scope>NUCLEOTIDE SEQUENCE [LARGE SCALE GENOMIC DNA]</scope>
    <source>
        <strain evidence="2">DSM 10527 / NCIMB 13988 / SH1</strain>
    </source>
</reference>
<dbReference type="EMBL" id="BX294146">
    <property type="protein sequence ID" value="CAD75528.1"/>
    <property type="molecule type" value="Genomic_DNA"/>
</dbReference>
<dbReference type="STRING" id="243090.RB7716"/>
<accession>Q7UN91</accession>
<dbReference type="AlphaFoldDB" id="Q7UN91"/>
<keyword evidence="2" id="KW-1185">Reference proteome</keyword>
<sequence>MLHPRPRNSTGRIPVHRDQASLIEQLLDSRTDIDLSIIHGSLRFLSWIHDISQTQYDNTTVCSINEAA</sequence>
<dbReference type="EnsemblBacteria" id="CAD75528">
    <property type="protein sequence ID" value="CAD75528"/>
    <property type="gene ID" value="RB7716"/>
</dbReference>
<dbReference type="HOGENOM" id="CLU_2791204_0_0_0"/>
<dbReference type="Proteomes" id="UP000001025">
    <property type="component" value="Chromosome"/>
</dbReference>
<evidence type="ECO:0000313" key="2">
    <source>
        <dbReference type="Proteomes" id="UP000001025"/>
    </source>
</evidence>
<gene>
    <name evidence="1" type="ordered locus">RB7716</name>
</gene>